<organism evidence="1 2">
    <name type="scientific">Toxoplasma gondii TgCatPRC2</name>
    <dbReference type="NCBI Taxonomy" id="1130821"/>
    <lineage>
        <taxon>Eukaryota</taxon>
        <taxon>Sar</taxon>
        <taxon>Alveolata</taxon>
        <taxon>Apicomplexa</taxon>
        <taxon>Conoidasida</taxon>
        <taxon>Coccidia</taxon>
        <taxon>Eucoccidiorida</taxon>
        <taxon>Eimeriorina</taxon>
        <taxon>Sarcocystidae</taxon>
        <taxon>Toxoplasma</taxon>
    </lineage>
</organism>
<evidence type="ECO:0000313" key="1">
    <source>
        <dbReference type="EMBL" id="KYK70633.1"/>
    </source>
</evidence>
<dbReference type="VEuPathDB" id="ToxoDB:TGPRC2_262860B"/>
<gene>
    <name evidence="1" type="ORF">TGPRC2_262860B</name>
</gene>
<sequence>AYRCPFSVV</sequence>
<reference evidence="2" key="1">
    <citation type="submission" date="2016-03" db="EMBL/GenBank/DDBJ databases">
        <authorList>
            <person name="Sibley D."/>
            <person name="Venepally P."/>
            <person name="Karamycheva S."/>
            <person name="Hadjithomas M."/>
            <person name="Khan A."/>
            <person name="Brunk B."/>
            <person name="Roos D."/>
            <person name="Caler E."/>
            <person name="Lorenzi H."/>
        </authorList>
    </citation>
    <scope>NUCLEOTIDE SEQUENCE [LARGE SCALE GENOMIC DNA]</scope>
    <source>
        <strain evidence="2">TgCatPRC2</strain>
    </source>
</reference>
<name>A0A151HML0_TOXGO</name>
<protein>
    <submittedName>
        <fullName evidence="1">Putative ADP-ribosylation factor family protein 1</fullName>
    </submittedName>
</protein>
<evidence type="ECO:0000313" key="2">
    <source>
        <dbReference type="Proteomes" id="UP000075225"/>
    </source>
</evidence>
<comment type="caution">
    <text evidence="1">The sequence shown here is derived from an EMBL/GenBank/DDBJ whole genome shotgun (WGS) entry which is preliminary data.</text>
</comment>
<accession>A0A151HML0</accession>
<feature type="non-terminal residue" evidence="1">
    <location>
        <position position="1"/>
    </location>
</feature>
<feature type="non-terminal residue" evidence="1">
    <location>
        <position position="9"/>
    </location>
</feature>
<dbReference type="Proteomes" id="UP000075225">
    <property type="component" value="Unassembled WGS sequence"/>
</dbReference>
<dbReference type="EMBL" id="AHZP02000483">
    <property type="protein sequence ID" value="KYK70633.1"/>
    <property type="molecule type" value="Genomic_DNA"/>
</dbReference>
<proteinExistence type="predicted"/>